<gene>
    <name evidence="1" type="ORF">HER31_18665</name>
</gene>
<dbReference type="RefSeq" id="WP_168663005.1">
    <property type="nucleotide sequence ID" value="NZ_CP051180.1"/>
</dbReference>
<keyword evidence="2" id="KW-1185">Reference proteome</keyword>
<protein>
    <recommendedName>
        <fullName evidence="3">Apea-like HEPN domain-containing protein</fullName>
    </recommendedName>
</protein>
<dbReference type="Proteomes" id="UP000501602">
    <property type="component" value="Chromosome"/>
</dbReference>
<evidence type="ECO:0000313" key="1">
    <source>
        <dbReference type="EMBL" id="QIZ78746.1"/>
    </source>
</evidence>
<proteinExistence type="predicted"/>
<evidence type="ECO:0008006" key="3">
    <source>
        <dbReference type="Google" id="ProtNLM"/>
    </source>
</evidence>
<sequence>MLQISTGKFFDDENMRKHDDKFVFYSNVILPINLETVSPLISVEQVESGSVSCYVVSYQLITEVDPIIVKCGNQDFIAQFILAWAFYFDCVAKTQKELVQKICREKKVSTYDQAAAAEISPKTVELGKRISLEEMNAFKCFLDSLMNVNRSCYKSTIAAIKIIDDAKETLSMNFDLGYSTLVYALESLSQKHDGYVPEWNHYDDSIRRKIEPIFNEMEEGHSNSIKESLIEGKQFKLRKRFESFINNNLDEQFFKEYLGENAKTLRRSYLQRCLLNLYQLRSSFVHELKPLDVMLSSPHSPLSDYIVRFGEPYFTFTGINRLARAVIINFLNKNSTNDVETIFWTRETSSVVIAEMCASTWIHNPQSFNENKINKWFTEYINMLNRKNVVEQQKIMNKIKEDFDRYKKPFRSPAIHYYWLYNANHNHSESSWQKFMEKHHIYTGNSFHFFVVIVYLYRKLSFLNNEGEVPADLDDFDTAYSEYNKKRFHKSGLSLSAFTEAALLCAAANNALEKRDLSRFSKYLSLAIEESASNLENSKLISQALKNQEEVDINKYFDVQQSV</sequence>
<accession>A0A6H1UKJ1</accession>
<name>A0A6H1UKJ1_9GAMM</name>
<dbReference type="EMBL" id="CP051180">
    <property type="protein sequence ID" value="QIZ78746.1"/>
    <property type="molecule type" value="Genomic_DNA"/>
</dbReference>
<dbReference type="KEGG" id="fes:HER31_18665"/>
<organism evidence="1 2">
    <name type="scientific">Ferrimonas lipolytica</name>
    <dbReference type="NCBI Taxonomy" id="2724191"/>
    <lineage>
        <taxon>Bacteria</taxon>
        <taxon>Pseudomonadati</taxon>
        <taxon>Pseudomonadota</taxon>
        <taxon>Gammaproteobacteria</taxon>
        <taxon>Alteromonadales</taxon>
        <taxon>Ferrimonadaceae</taxon>
        <taxon>Ferrimonas</taxon>
    </lineage>
</organism>
<reference evidence="1 2" key="1">
    <citation type="submission" date="2020-04" db="EMBL/GenBank/DDBJ databases">
        <title>Ferrimonas sp. S7 isolated from sea water.</title>
        <authorList>
            <person name="Bae S.S."/>
            <person name="Baek K."/>
        </authorList>
    </citation>
    <scope>NUCLEOTIDE SEQUENCE [LARGE SCALE GENOMIC DNA]</scope>
    <source>
        <strain evidence="1 2">S7</strain>
    </source>
</reference>
<dbReference type="AlphaFoldDB" id="A0A6H1UKJ1"/>
<evidence type="ECO:0000313" key="2">
    <source>
        <dbReference type="Proteomes" id="UP000501602"/>
    </source>
</evidence>